<evidence type="ECO:0000256" key="1">
    <source>
        <dbReference type="SAM" id="MobiDB-lite"/>
    </source>
</evidence>
<protein>
    <submittedName>
        <fullName evidence="2">Uncharacterized protein</fullName>
    </submittedName>
</protein>
<gene>
    <name evidence="2" type="ORF">ECRASSUSDP1_LOCUS28672</name>
</gene>
<keyword evidence="3" id="KW-1185">Reference proteome</keyword>
<name>A0AAD1Y9C2_EUPCR</name>
<feature type="compositionally biased region" description="Polar residues" evidence="1">
    <location>
        <begin position="9"/>
        <end position="18"/>
    </location>
</feature>
<organism evidence="2 3">
    <name type="scientific">Euplotes crassus</name>
    <dbReference type="NCBI Taxonomy" id="5936"/>
    <lineage>
        <taxon>Eukaryota</taxon>
        <taxon>Sar</taxon>
        <taxon>Alveolata</taxon>
        <taxon>Ciliophora</taxon>
        <taxon>Intramacronucleata</taxon>
        <taxon>Spirotrichea</taxon>
        <taxon>Hypotrichia</taxon>
        <taxon>Euplotida</taxon>
        <taxon>Euplotidae</taxon>
        <taxon>Moneuplotes</taxon>
    </lineage>
</organism>
<sequence>MDKKIVKSFSHQSIRTQRPATTPTPAPFPSSKTTEEDLLDWKLKSLKKEKEFLLHLKLTREMFQELDNEAAMTKRDKLIGNTKSKDEQEEYQTIIDQLLQPSKARKNFVRFSHCHQGFLEYLIQKSKIEKVKKEQEEIQQNKKIFKVLSKKPIQRTKSGGLIIEEDKSESEKSSNRLMDPIGHIKEYKTALDCKQSMLPDYNDNIVEYFDLDHTGDPSRGITSADNTKRADKLSLENTRKVNKFIKKINFEKFHIHYSPEMPDWEKEMILTKINTSNKNQRKTHRRMSVFTRMDDIIKEAREIGKKKEERPESPKGSFPFSFGKRANSKKKHSTMNKINLQVSQRLRRSRRGLKIKSARKLMPGFASKSKMTENPKKSDKKKCRTNSMDFFPSYILSDKLIKKDRMLRRINCDFKESLVVPFSYILKNKKKNSSMTQRNDKESCIHLKQIEEVPSEAHSLSSEQCHFDSNPTSSEAIRISPKVINTPDSNKRKFTISSVRSKDSRSSVLKSTAVDFEQDASTVDRIIKDCNKIFIRDKEFTKLHEIVFRKTKKAKPHKKKKQQRRANK</sequence>
<proteinExistence type="predicted"/>
<feature type="compositionally biased region" description="Basic and acidic residues" evidence="1">
    <location>
        <begin position="302"/>
        <end position="313"/>
    </location>
</feature>
<feature type="region of interest" description="Disordered" evidence="1">
    <location>
        <begin position="1"/>
        <end position="34"/>
    </location>
</feature>
<reference evidence="2" key="1">
    <citation type="submission" date="2023-07" db="EMBL/GenBank/DDBJ databases">
        <authorList>
            <consortium name="AG Swart"/>
            <person name="Singh M."/>
            <person name="Singh A."/>
            <person name="Seah K."/>
            <person name="Emmerich C."/>
        </authorList>
    </citation>
    <scope>NUCLEOTIDE SEQUENCE</scope>
    <source>
        <strain evidence="2">DP1</strain>
    </source>
</reference>
<accession>A0AAD1Y9C2</accession>
<feature type="region of interest" description="Disordered" evidence="1">
    <location>
        <begin position="549"/>
        <end position="568"/>
    </location>
</feature>
<evidence type="ECO:0000313" key="2">
    <source>
        <dbReference type="EMBL" id="CAI2387045.1"/>
    </source>
</evidence>
<comment type="caution">
    <text evidence="2">The sequence shown here is derived from an EMBL/GenBank/DDBJ whole genome shotgun (WGS) entry which is preliminary data.</text>
</comment>
<feature type="region of interest" description="Disordered" evidence="1">
    <location>
        <begin position="302"/>
        <end position="333"/>
    </location>
</feature>
<evidence type="ECO:0000313" key="3">
    <source>
        <dbReference type="Proteomes" id="UP001295684"/>
    </source>
</evidence>
<dbReference type="Proteomes" id="UP001295684">
    <property type="component" value="Unassembled WGS sequence"/>
</dbReference>
<dbReference type="AlphaFoldDB" id="A0AAD1Y9C2"/>
<dbReference type="EMBL" id="CAMPGE010029564">
    <property type="protein sequence ID" value="CAI2387045.1"/>
    <property type="molecule type" value="Genomic_DNA"/>
</dbReference>